<dbReference type="PANTHER" id="PTHR43072:SF8">
    <property type="entry name" value="ACYLTRANSFERASE FABY-RELATED"/>
    <property type="match status" value="1"/>
</dbReference>
<dbReference type="PROSITE" id="PS51186">
    <property type="entry name" value="GNAT"/>
    <property type="match status" value="1"/>
</dbReference>
<name>A0ABX4IRI1_9ENTR</name>
<evidence type="ECO:0000259" key="1">
    <source>
        <dbReference type="PROSITE" id="PS51186"/>
    </source>
</evidence>
<comment type="caution">
    <text evidence="2">The sequence shown here is derived from an EMBL/GenBank/DDBJ whole genome shotgun (WGS) entry which is preliminary data.</text>
</comment>
<accession>A0ABX4IRI1</accession>
<dbReference type="PANTHER" id="PTHR43072">
    <property type="entry name" value="N-ACETYLTRANSFERASE"/>
    <property type="match status" value="1"/>
</dbReference>
<feature type="domain" description="N-acetyltransferase" evidence="1">
    <location>
        <begin position="1"/>
        <end position="164"/>
    </location>
</feature>
<evidence type="ECO:0000313" key="2">
    <source>
        <dbReference type="EMBL" id="PDO87478.1"/>
    </source>
</evidence>
<dbReference type="CDD" id="cd04301">
    <property type="entry name" value="NAT_SF"/>
    <property type="match status" value="1"/>
</dbReference>
<protein>
    <submittedName>
        <fullName evidence="2">N-acetyltransferase</fullName>
    </submittedName>
</protein>
<organism evidence="2 3">
    <name type="scientific">Kosakonia pseudosacchari</name>
    <dbReference type="NCBI Taxonomy" id="1646340"/>
    <lineage>
        <taxon>Bacteria</taxon>
        <taxon>Pseudomonadati</taxon>
        <taxon>Pseudomonadota</taxon>
        <taxon>Gammaproteobacteria</taxon>
        <taxon>Enterobacterales</taxon>
        <taxon>Enterobacteriaceae</taxon>
        <taxon>Kosakonia</taxon>
    </lineage>
</organism>
<dbReference type="EMBL" id="NITV01000004">
    <property type="protein sequence ID" value="PDO87478.1"/>
    <property type="molecule type" value="Genomic_DNA"/>
</dbReference>
<reference evidence="2 3" key="1">
    <citation type="submission" date="2017-06" db="EMBL/GenBank/DDBJ databases">
        <title>Draft genome sequence of nitrogen-fixing Kosakonia pseudosacchari strain NN143 isolated from sugarcane roots.</title>
        <authorList>
            <person name="Li Y."/>
            <person name="Li S."/>
            <person name="Lin L."/>
            <person name="Wu X."/>
            <person name="Yang L."/>
            <person name="Li Y."/>
            <person name="An Q."/>
        </authorList>
    </citation>
    <scope>NUCLEOTIDE SEQUENCE [LARGE SCALE GENOMIC DNA]</scope>
    <source>
        <strain evidence="2 3">NN143</strain>
    </source>
</reference>
<dbReference type="Pfam" id="PF00583">
    <property type="entry name" value="Acetyltransf_1"/>
    <property type="match status" value="1"/>
</dbReference>
<dbReference type="InterPro" id="IPR000182">
    <property type="entry name" value="GNAT_dom"/>
</dbReference>
<dbReference type="RefSeq" id="WP_097400334.1">
    <property type="nucleotide sequence ID" value="NZ_CP158850.1"/>
</dbReference>
<dbReference type="Gene3D" id="3.40.630.30">
    <property type="match status" value="1"/>
</dbReference>
<dbReference type="InterPro" id="IPR016181">
    <property type="entry name" value="Acyl_CoA_acyltransferase"/>
</dbReference>
<gene>
    <name evidence="2" type="ORF">BK796_08425</name>
</gene>
<sequence length="176" mass="20068">MEIIDAQEHHLSAIVQIYAYHVTHGNATFETEAPDVDEMRTRLAKTRRNGLPWYVAVHDGQVRGYCYLSRYRERRAYQYTLEDSIYVDESFRQQGAGKALLARAVAWAEQNGYRQLIANVGNSENEGSLRLHSRAGFVVIGTLKSVGMKHGRWLDTVLMQRPLGEGDVTLPRNNFL</sequence>
<evidence type="ECO:0000313" key="3">
    <source>
        <dbReference type="Proteomes" id="UP000219642"/>
    </source>
</evidence>
<dbReference type="SUPFAM" id="SSF55729">
    <property type="entry name" value="Acyl-CoA N-acyltransferases (Nat)"/>
    <property type="match status" value="1"/>
</dbReference>
<proteinExistence type="predicted"/>
<keyword evidence="3" id="KW-1185">Reference proteome</keyword>
<dbReference type="Proteomes" id="UP000219642">
    <property type="component" value="Unassembled WGS sequence"/>
</dbReference>